<gene>
    <name evidence="4" type="ORF">TRFO_20489</name>
</gene>
<dbReference type="SMART" id="SM00091">
    <property type="entry name" value="PAS"/>
    <property type="match status" value="1"/>
</dbReference>
<feature type="domain" description="Guanylate cyclase" evidence="3">
    <location>
        <begin position="1379"/>
        <end position="1488"/>
    </location>
</feature>
<feature type="domain" description="PAS" evidence="2">
    <location>
        <begin position="1183"/>
        <end position="1257"/>
    </location>
</feature>
<keyword evidence="1" id="KW-0812">Transmembrane</keyword>
<dbReference type="InterPro" id="IPR000014">
    <property type="entry name" value="PAS"/>
</dbReference>
<feature type="transmembrane region" description="Helical" evidence="1">
    <location>
        <begin position="264"/>
        <end position="288"/>
    </location>
</feature>
<dbReference type="GO" id="GO:0070482">
    <property type="term" value="P:response to oxygen levels"/>
    <property type="evidence" value="ECO:0007669"/>
    <property type="project" value="TreeGrafter"/>
</dbReference>
<dbReference type="PANTHER" id="PTHR45655:SF13">
    <property type="entry name" value="SOLUBLE GUANYLATE CYCLASE GCY-32-RELATED"/>
    <property type="match status" value="1"/>
</dbReference>
<evidence type="ECO:0000313" key="4">
    <source>
        <dbReference type="EMBL" id="OHT10345.1"/>
    </source>
</evidence>
<feature type="transmembrane region" description="Helical" evidence="1">
    <location>
        <begin position="49"/>
        <end position="68"/>
    </location>
</feature>
<dbReference type="OrthoDB" id="1890790at2759"/>
<feature type="transmembrane region" description="Helical" evidence="1">
    <location>
        <begin position="101"/>
        <end position="125"/>
    </location>
</feature>
<feature type="transmembrane region" description="Helical" evidence="1">
    <location>
        <begin position="294"/>
        <end position="314"/>
    </location>
</feature>
<comment type="caution">
    <text evidence="4">The sequence shown here is derived from an EMBL/GenBank/DDBJ whole genome shotgun (WGS) entry which is preliminary data.</text>
</comment>
<name>A0A1J4KG02_9EUKA</name>
<dbReference type="Pfam" id="PF00211">
    <property type="entry name" value="Guanylate_cyc"/>
    <property type="match status" value="1"/>
</dbReference>
<organism evidence="4 5">
    <name type="scientific">Tritrichomonas foetus</name>
    <dbReference type="NCBI Taxonomy" id="1144522"/>
    <lineage>
        <taxon>Eukaryota</taxon>
        <taxon>Metamonada</taxon>
        <taxon>Parabasalia</taxon>
        <taxon>Tritrichomonadida</taxon>
        <taxon>Tritrichomonadidae</taxon>
        <taxon>Tritrichomonas</taxon>
    </lineage>
</organism>
<dbReference type="Proteomes" id="UP000179807">
    <property type="component" value="Unassembled WGS sequence"/>
</dbReference>
<dbReference type="SUPFAM" id="SSF55073">
    <property type="entry name" value="Nucleotide cyclase"/>
    <property type="match status" value="1"/>
</dbReference>
<feature type="transmembrane region" description="Helical" evidence="1">
    <location>
        <begin position="209"/>
        <end position="230"/>
    </location>
</feature>
<sequence length="1534" mass="172237">MATNEEADNLVAGKLRYASVLDVSYLTIFNDLNLKYIAKINTQPGLPKAVYIIINIIIIIQLIGPSFFVDSPLLWDQDSVFSYFLQSIGVIWQLWSGSTKVVIGLVLVVLELVYEITSAILIIRFSKRQIADRSEGIATLLVGKYVRPILLVLISSALPEAFASASQPVSIIFIVFFIICAVIAPFDIFRVTVRILVENNPNHEWSPSVVVFTLITTCLVSTLGCAVRFVNQIGHAALMVICALLYAAFGLFLFIYSPTIKRSFSLLLCAFSFTGCFVSIINLIIVFIGNVSQAVIIILFIVILVLCYIILHFINKKKTTKLLMIFSQCEGCPDDAEEILTRAFPKCSNFICAVHIVFQHWPPFLLCWKPFSIFMQKYPENNQLCILWCRICSLFPQESELFRWLINQYANLKPNIGRTSYLQQMVTIQSSRFTDTTPVVMKSISNINRYIQNATALQHRFWERILQKRVDMFWNDITSLKKLIEKIEIEINQLLDSYPNNSDVVELYCQFLLNVKADYTSYQEWTAKLHQLQLGNRLQQDFALQAARLFLPELQQFCVESSSAKKPDEISPKFVSDKISDSNVQQQQVHVGLQQFIRKARVGSICVGTVTLIIGTAAAIGVFILYLSKFTNQLVSQSLHRCNFMVEVKVGLMNLEFLALYVGLYPLALSGDWTPCNYGTSKQCNDMMDIISPNIYSSGRVPNWTLQSSYVGAIVANARARLLKISYALANLTSSPGANEIYTDLYITPYLSDMPLIQALTKYMLDSTNLMKIETAKEFLTDPIFLDFDKGIIEIVQQLITYPHKMFEVSTAEMSSILTDLSQNFVLVVFVSFLLISLPLILSHFMLVMESNSVSSAFISLPNTAVREILQNRDKKGNQKGNGSQSLAVSSDSSTALSTLQIYAIFILSSGCILACSLYLYYQSSSFSTTIAEDLERIAHIHDAAIYSLDAGYRFVRLATTDAISQKPEFESLDLGFTRSEQISNAMNSLLSLRDSISDGLWGTHRTVSTYYQTTVNIDYFEDVVPGVTSQDIPPPLSLFEQLAIIDILEEFEYAASKMQLQLQEVENTTIDTHSEIFLNLGYYFSSFVGTHRYPQFFDPVINQIKKDFTSLDSLSDIILIIVIIVQIFALIIMIIYLFGKSQIIRYSLNMLLFFNPTFVLQNQNVISLVTNGTLKAYSDENSYKDAERVVECTNESIVLLDKKMIIHDINDAFIQCVGLKKEDIIGKMITDMFKSTNRAESIETILLRVHEALRGNGNPNFKDKMSVSTPNGANKIVIVNVLCLTPLGTASESDFNDINAVVFIIEDQTDHQLIEQKINAEKQKITTMLNRVMPNNVVEELQKGAESISVAVQSASVGCIKVTSSAQFDKEDFNAPFQFFSKVYNVLDEMMKEFPALTKIRTFSHTYEYAGGLFGSVNKPNKHAEIATRFALKVISSANKIAEAIGHEVSFTIGLNTGGPLVAGVISVSKPNFHLIGPTVELAQRMKSTGIKNQIHVTRAVYELVYAYNFHVTERGDIDIGGGRTLRTYVIVP</sequence>
<evidence type="ECO:0000256" key="1">
    <source>
        <dbReference type="SAM" id="Phobius"/>
    </source>
</evidence>
<dbReference type="InterPro" id="IPR057352">
    <property type="entry name" value="TPR_TmcB/C"/>
</dbReference>
<feature type="transmembrane region" description="Helical" evidence="1">
    <location>
        <begin position="825"/>
        <end position="847"/>
    </location>
</feature>
<feature type="transmembrane region" description="Helical" evidence="1">
    <location>
        <begin position="137"/>
        <end position="158"/>
    </location>
</feature>
<dbReference type="PROSITE" id="PS50112">
    <property type="entry name" value="PAS"/>
    <property type="match status" value="1"/>
</dbReference>
<dbReference type="InterPro" id="IPR029787">
    <property type="entry name" value="Nucleotide_cyclase"/>
</dbReference>
<dbReference type="Gene3D" id="3.30.450.20">
    <property type="entry name" value="PAS domain"/>
    <property type="match status" value="1"/>
</dbReference>
<evidence type="ECO:0000259" key="3">
    <source>
        <dbReference type="PROSITE" id="PS50125"/>
    </source>
</evidence>
<feature type="transmembrane region" description="Helical" evidence="1">
    <location>
        <begin position="648"/>
        <end position="668"/>
    </location>
</feature>
<evidence type="ECO:0000259" key="2">
    <source>
        <dbReference type="PROSITE" id="PS50112"/>
    </source>
</evidence>
<feature type="transmembrane region" description="Helical" evidence="1">
    <location>
        <begin position="900"/>
        <end position="922"/>
    </location>
</feature>
<proteinExistence type="predicted"/>
<accession>A0A1J4KG02</accession>
<dbReference type="SUPFAM" id="SSF55785">
    <property type="entry name" value="PYP-like sensor domain (PAS domain)"/>
    <property type="match status" value="1"/>
</dbReference>
<dbReference type="InterPro" id="IPR035965">
    <property type="entry name" value="PAS-like_dom_sf"/>
</dbReference>
<evidence type="ECO:0000313" key="5">
    <source>
        <dbReference type="Proteomes" id="UP000179807"/>
    </source>
</evidence>
<keyword evidence="1" id="KW-1133">Transmembrane helix</keyword>
<feature type="transmembrane region" description="Helical" evidence="1">
    <location>
        <begin position="1118"/>
        <end position="1140"/>
    </location>
</feature>
<dbReference type="GO" id="GO:0019934">
    <property type="term" value="P:cGMP-mediated signaling"/>
    <property type="evidence" value="ECO:0007669"/>
    <property type="project" value="TreeGrafter"/>
</dbReference>
<keyword evidence="1" id="KW-0472">Membrane</keyword>
<feature type="transmembrane region" description="Helical" evidence="1">
    <location>
        <begin position="170"/>
        <end position="189"/>
    </location>
</feature>
<keyword evidence="5" id="KW-1185">Reference proteome</keyword>
<reference evidence="4" key="1">
    <citation type="submission" date="2016-10" db="EMBL/GenBank/DDBJ databases">
        <authorList>
            <person name="Benchimol M."/>
            <person name="Almeida L.G."/>
            <person name="Vasconcelos A.T."/>
            <person name="Perreira-Neves A."/>
            <person name="Rosa I.A."/>
            <person name="Tasca T."/>
            <person name="Bogo M.R."/>
            <person name="de Souza W."/>
        </authorList>
    </citation>
    <scope>NUCLEOTIDE SEQUENCE [LARGE SCALE GENOMIC DNA]</scope>
    <source>
        <strain evidence="4">K</strain>
    </source>
</reference>
<protein>
    <recommendedName>
        <fullName evidence="6">Adenylate and Guanylate cyclase catalytic domain containing protein</fullName>
    </recommendedName>
</protein>
<dbReference type="CDD" id="cd07302">
    <property type="entry name" value="CHD"/>
    <property type="match status" value="1"/>
</dbReference>
<dbReference type="EMBL" id="MLAK01000615">
    <property type="protein sequence ID" value="OHT10345.1"/>
    <property type="molecule type" value="Genomic_DNA"/>
</dbReference>
<feature type="transmembrane region" description="Helical" evidence="1">
    <location>
        <begin position="605"/>
        <end position="628"/>
    </location>
</feature>
<dbReference type="GO" id="GO:0004383">
    <property type="term" value="F:guanylate cyclase activity"/>
    <property type="evidence" value="ECO:0007669"/>
    <property type="project" value="TreeGrafter"/>
</dbReference>
<dbReference type="Pfam" id="PF13426">
    <property type="entry name" value="PAS_9"/>
    <property type="match status" value="1"/>
</dbReference>
<dbReference type="GeneID" id="94836135"/>
<dbReference type="RefSeq" id="XP_068363481.1">
    <property type="nucleotide sequence ID" value="XM_068501431.1"/>
</dbReference>
<dbReference type="Pfam" id="PF25474">
    <property type="entry name" value="TPR_TmcB"/>
    <property type="match status" value="1"/>
</dbReference>
<dbReference type="GO" id="GO:0008074">
    <property type="term" value="C:guanylate cyclase complex, soluble"/>
    <property type="evidence" value="ECO:0007669"/>
    <property type="project" value="TreeGrafter"/>
</dbReference>
<dbReference type="VEuPathDB" id="TrichDB:TRFO_20489"/>
<dbReference type="PANTHER" id="PTHR45655">
    <property type="entry name" value="GUANYLATE CYCLASE SOLUBLE SUBUNIT BETA-2"/>
    <property type="match status" value="1"/>
</dbReference>
<dbReference type="InterPro" id="IPR001054">
    <property type="entry name" value="A/G_cyclase"/>
</dbReference>
<evidence type="ECO:0008006" key="6">
    <source>
        <dbReference type="Google" id="ProtNLM"/>
    </source>
</evidence>
<dbReference type="Gene3D" id="3.30.70.1230">
    <property type="entry name" value="Nucleotide cyclase"/>
    <property type="match status" value="1"/>
</dbReference>
<dbReference type="PROSITE" id="PS50125">
    <property type="entry name" value="GUANYLATE_CYCLASE_2"/>
    <property type="match status" value="1"/>
</dbReference>
<feature type="transmembrane region" description="Helical" evidence="1">
    <location>
        <begin position="236"/>
        <end position="257"/>
    </location>
</feature>
<dbReference type="NCBIfam" id="TIGR00229">
    <property type="entry name" value="sensory_box"/>
    <property type="match status" value="1"/>
</dbReference>
<dbReference type="SMART" id="SM00044">
    <property type="entry name" value="CYCc"/>
    <property type="match status" value="1"/>
</dbReference>